<reference evidence="1 2" key="1">
    <citation type="submission" date="2018-12" db="EMBL/GenBank/DDBJ databases">
        <title>Deinococcus radiophilus ATCC 27603 genome sequencing and assembly.</title>
        <authorList>
            <person name="Maclea K.S."/>
            <person name="Maynard C.R."/>
        </authorList>
    </citation>
    <scope>NUCLEOTIDE SEQUENCE [LARGE SCALE GENOMIC DNA]</scope>
    <source>
        <strain evidence="1 2">ATCC 27603</strain>
    </source>
</reference>
<gene>
    <name evidence="1" type="ORF">EJ104_11405</name>
</gene>
<dbReference type="Proteomes" id="UP000277766">
    <property type="component" value="Unassembled WGS sequence"/>
</dbReference>
<dbReference type="AlphaFoldDB" id="A0A431VQ95"/>
<organism evidence="1 2">
    <name type="scientific">Deinococcus radiophilus</name>
    <dbReference type="NCBI Taxonomy" id="32062"/>
    <lineage>
        <taxon>Bacteria</taxon>
        <taxon>Thermotogati</taxon>
        <taxon>Deinococcota</taxon>
        <taxon>Deinococci</taxon>
        <taxon>Deinococcales</taxon>
        <taxon>Deinococcaceae</taxon>
        <taxon>Deinococcus</taxon>
    </lineage>
</organism>
<proteinExistence type="predicted"/>
<comment type="caution">
    <text evidence="1">The sequence shown here is derived from an EMBL/GenBank/DDBJ whole genome shotgun (WGS) entry which is preliminary data.</text>
</comment>
<dbReference type="RefSeq" id="WP_126352925.1">
    <property type="nucleotide sequence ID" value="NZ_CP086385.1"/>
</dbReference>
<dbReference type="OrthoDB" id="72112at2"/>
<sequence length="86" mass="9412">MTAIKEATGPAAQETEVRYYLVGRVPVKLQERPDGVALVAYNPLLGGFVSDARYYSAIKRHEGDEDGIERIDEDRFTAQVAALGGQ</sequence>
<keyword evidence="2" id="KW-1185">Reference proteome</keyword>
<evidence type="ECO:0000313" key="1">
    <source>
        <dbReference type="EMBL" id="RTR25304.1"/>
    </source>
</evidence>
<accession>A0A431VQ95</accession>
<protein>
    <submittedName>
        <fullName evidence="1">Uncharacterized protein</fullName>
    </submittedName>
</protein>
<name>A0A431VQ95_9DEIO</name>
<evidence type="ECO:0000313" key="2">
    <source>
        <dbReference type="Proteomes" id="UP000277766"/>
    </source>
</evidence>
<dbReference type="EMBL" id="RXPE01000031">
    <property type="protein sequence ID" value="RTR25304.1"/>
    <property type="molecule type" value="Genomic_DNA"/>
</dbReference>